<comment type="catalytic activity">
    <reaction evidence="8">
        <text>tRNA(Tyr) + L-tyrosine + ATP = L-tyrosyl-tRNA(Tyr) + AMP + diphosphate + H(+)</text>
        <dbReference type="Rhea" id="RHEA:10220"/>
        <dbReference type="Rhea" id="RHEA-COMP:9706"/>
        <dbReference type="Rhea" id="RHEA-COMP:9707"/>
        <dbReference type="ChEBI" id="CHEBI:15378"/>
        <dbReference type="ChEBI" id="CHEBI:30616"/>
        <dbReference type="ChEBI" id="CHEBI:33019"/>
        <dbReference type="ChEBI" id="CHEBI:58315"/>
        <dbReference type="ChEBI" id="CHEBI:78442"/>
        <dbReference type="ChEBI" id="CHEBI:78536"/>
        <dbReference type="ChEBI" id="CHEBI:456215"/>
        <dbReference type="EC" id="6.1.1.1"/>
    </reaction>
</comment>
<organism evidence="13 14">
    <name type="scientific">Candidatus Magasanikbacteria bacterium GW2011_GWA2_45_39</name>
    <dbReference type="NCBI Taxonomy" id="1619041"/>
    <lineage>
        <taxon>Bacteria</taxon>
        <taxon>Candidatus Magasanikiibacteriota</taxon>
    </lineage>
</organism>
<dbReference type="AlphaFoldDB" id="A0A0G1MGK0"/>
<dbReference type="GO" id="GO:0005524">
    <property type="term" value="F:ATP binding"/>
    <property type="evidence" value="ECO:0007669"/>
    <property type="project" value="UniProtKB-KW"/>
</dbReference>
<dbReference type="PANTHER" id="PTHR11766:SF1">
    <property type="entry name" value="TYROSINE--TRNA LIGASE"/>
    <property type="match status" value="1"/>
</dbReference>
<dbReference type="EC" id="6.1.1.1" evidence="1 9"/>
<dbReference type="InterPro" id="IPR014729">
    <property type="entry name" value="Rossmann-like_a/b/a_fold"/>
</dbReference>
<dbReference type="InterPro" id="IPR036986">
    <property type="entry name" value="S4_RNA-bd_sf"/>
</dbReference>
<dbReference type="InterPro" id="IPR002305">
    <property type="entry name" value="aa-tRNA-synth_Ic"/>
</dbReference>
<evidence type="ECO:0000256" key="7">
    <source>
        <dbReference type="ARBA" id="ARBA00023146"/>
    </source>
</evidence>
<evidence type="ECO:0000256" key="11">
    <source>
        <dbReference type="RuleBase" id="RU363036"/>
    </source>
</evidence>
<dbReference type="InterPro" id="IPR002307">
    <property type="entry name" value="Tyr-tRNA-ligase"/>
</dbReference>
<dbReference type="GO" id="GO:0004831">
    <property type="term" value="F:tyrosine-tRNA ligase activity"/>
    <property type="evidence" value="ECO:0007669"/>
    <property type="project" value="UniProtKB-UniRule"/>
</dbReference>
<dbReference type="Pfam" id="PF22421">
    <property type="entry name" value="SYY_C-terminal"/>
    <property type="match status" value="1"/>
</dbReference>
<comment type="similarity">
    <text evidence="11">Belongs to the class-I aminoacyl-tRNA synthetase family.</text>
</comment>
<dbReference type="PRINTS" id="PR01040">
    <property type="entry name" value="TRNASYNTHTYR"/>
</dbReference>
<dbReference type="InterPro" id="IPR054608">
    <property type="entry name" value="SYY-like_C"/>
</dbReference>
<evidence type="ECO:0000256" key="4">
    <source>
        <dbReference type="ARBA" id="ARBA00022840"/>
    </source>
</evidence>
<feature type="domain" description="Tyrosine--tRNA ligase SYY-like C-terminal" evidence="12">
    <location>
        <begin position="326"/>
        <end position="377"/>
    </location>
</feature>
<evidence type="ECO:0000256" key="5">
    <source>
        <dbReference type="ARBA" id="ARBA00022884"/>
    </source>
</evidence>
<evidence type="ECO:0000256" key="2">
    <source>
        <dbReference type="ARBA" id="ARBA00022598"/>
    </source>
</evidence>
<dbReference type="Gene3D" id="3.40.50.620">
    <property type="entry name" value="HUPs"/>
    <property type="match status" value="1"/>
</dbReference>
<dbReference type="Pfam" id="PF00579">
    <property type="entry name" value="tRNA-synt_1b"/>
    <property type="match status" value="1"/>
</dbReference>
<dbReference type="Gene3D" id="3.10.290.10">
    <property type="entry name" value="RNA-binding S4 domain"/>
    <property type="match status" value="1"/>
</dbReference>
<evidence type="ECO:0000256" key="3">
    <source>
        <dbReference type="ARBA" id="ARBA00022741"/>
    </source>
</evidence>
<name>A0A0G1MGK0_9BACT</name>
<keyword evidence="2 11" id="KW-0436">Ligase</keyword>
<protein>
    <recommendedName>
        <fullName evidence="1 9">Tyrosine--tRNA ligase</fullName>
        <ecNumber evidence="1 9">6.1.1.1</ecNumber>
    </recommendedName>
</protein>
<dbReference type="SUPFAM" id="SSF55174">
    <property type="entry name" value="Alpha-L RNA-binding motif"/>
    <property type="match status" value="1"/>
</dbReference>
<keyword evidence="7 11" id="KW-0030">Aminoacyl-tRNA synthetase</keyword>
<dbReference type="InterPro" id="IPR024088">
    <property type="entry name" value="Tyr-tRNA-ligase_bac-type"/>
</dbReference>
<accession>A0A0G1MGK0</accession>
<dbReference type="PATRIC" id="fig|1619041.3.peg.498"/>
<dbReference type="Proteomes" id="UP000033999">
    <property type="component" value="Unassembled WGS sequence"/>
</dbReference>
<evidence type="ECO:0000256" key="1">
    <source>
        <dbReference type="ARBA" id="ARBA00013160"/>
    </source>
</evidence>
<dbReference type="PROSITE" id="PS50889">
    <property type="entry name" value="S4"/>
    <property type="match status" value="1"/>
</dbReference>
<dbReference type="SUPFAM" id="SSF52374">
    <property type="entry name" value="Nucleotidylyl transferase"/>
    <property type="match status" value="1"/>
</dbReference>
<keyword evidence="4 11" id="KW-0067">ATP-binding</keyword>
<evidence type="ECO:0000313" key="14">
    <source>
        <dbReference type="Proteomes" id="UP000033999"/>
    </source>
</evidence>
<evidence type="ECO:0000256" key="6">
    <source>
        <dbReference type="ARBA" id="ARBA00022917"/>
    </source>
</evidence>
<evidence type="ECO:0000256" key="10">
    <source>
        <dbReference type="PROSITE-ProRule" id="PRU00182"/>
    </source>
</evidence>
<dbReference type="GO" id="GO:0006437">
    <property type="term" value="P:tyrosyl-tRNA aminoacylation"/>
    <property type="evidence" value="ECO:0007669"/>
    <property type="project" value="UniProtKB-UniRule"/>
</dbReference>
<dbReference type="CDD" id="cd00805">
    <property type="entry name" value="TyrRS_core"/>
    <property type="match status" value="1"/>
</dbReference>
<evidence type="ECO:0000259" key="12">
    <source>
        <dbReference type="Pfam" id="PF22421"/>
    </source>
</evidence>
<dbReference type="EMBL" id="LCKX01000014">
    <property type="protein sequence ID" value="KKU07192.1"/>
    <property type="molecule type" value="Genomic_DNA"/>
</dbReference>
<evidence type="ECO:0000313" key="13">
    <source>
        <dbReference type="EMBL" id="KKU07192.1"/>
    </source>
</evidence>
<evidence type="ECO:0000256" key="9">
    <source>
        <dbReference type="NCBIfam" id="TIGR00234"/>
    </source>
</evidence>
<dbReference type="NCBIfam" id="TIGR00234">
    <property type="entry name" value="tyrS"/>
    <property type="match status" value="1"/>
</dbReference>
<gene>
    <name evidence="13" type="ORF">UX10_C0014G0002</name>
</gene>
<dbReference type="Gene3D" id="1.10.240.10">
    <property type="entry name" value="Tyrosyl-Transfer RNA Synthetase"/>
    <property type="match status" value="1"/>
</dbReference>
<evidence type="ECO:0000256" key="8">
    <source>
        <dbReference type="ARBA" id="ARBA00048248"/>
    </source>
</evidence>
<keyword evidence="6 11" id="KW-0648">Protein biosynthesis</keyword>
<dbReference type="GO" id="GO:0005829">
    <property type="term" value="C:cytosol"/>
    <property type="evidence" value="ECO:0007669"/>
    <property type="project" value="TreeGrafter"/>
</dbReference>
<dbReference type="PANTHER" id="PTHR11766">
    <property type="entry name" value="TYROSYL-TRNA SYNTHETASE"/>
    <property type="match status" value="1"/>
</dbReference>
<keyword evidence="5 10" id="KW-0694">RNA-binding</keyword>
<reference evidence="13 14" key="1">
    <citation type="journal article" date="2015" name="Nature">
        <title>rRNA introns, odd ribosomes, and small enigmatic genomes across a large radiation of phyla.</title>
        <authorList>
            <person name="Brown C.T."/>
            <person name="Hug L.A."/>
            <person name="Thomas B.C."/>
            <person name="Sharon I."/>
            <person name="Castelle C.J."/>
            <person name="Singh A."/>
            <person name="Wilkins M.J."/>
            <person name="Williams K.H."/>
            <person name="Banfield J.F."/>
        </authorList>
    </citation>
    <scope>NUCLEOTIDE SEQUENCE [LARGE SCALE GENOMIC DNA]</scope>
</reference>
<sequence>MPKIITDKKKIDKLLTRGVEEVIDKKHLRARMLSGKRLRVKLGIDPTSSSLHLGRSIPLLKLRDFQELGHQVVFIVGDFTAVIGDTSDKESERPMLTPQDVQKNLKSYKEQVAKIVDISACEFRHNSEWLTGLNYHQIGEQADQFSLAEFLARENIKKRLDAGKRVSLRELLYPLMQGYDSVAVKADVELGGTDQRFNLLSGRTLQRFFKQEAQDIIMNPLVEGLDGRKMSSSWGNTINLTDNPDTMYGKVMSMGDELMIKYFTFCTRVPLTDIKNVEARLKKKENPRDIKMQLARVIVEMYHNKKSASAAEEQFVKIFQKKDAPNEMPEVKPSAYDIVVLLVEAGICKSKGEARRVIDQGGVKINDKKVAAQNYSAMVKKGDIVQKVFGCACRRRAGLSSGYQIRRYCFALFCVCSISG</sequence>
<keyword evidence="3 11" id="KW-0547">Nucleotide-binding</keyword>
<dbReference type="CDD" id="cd00165">
    <property type="entry name" value="S4"/>
    <property type="match status" value="1"/>
</dbReference>
<proteinExistence type="inferred from homology"/>
<comment type="caution">
    <text evidence="13">The sequence shown here is derived from an EMBL/GenBank/DDBJ whole genome shotgun (WGS) entry which is preliminary data.</text>
</comment>
<dbReference type="GO" id="GO:0003723">
    <property type="term" value="F:RNA binding"/>
    <property type="evidence" value="ECO:0007669"/>
    <property type="project" value="UniProtKB-KW"/>
</dbReference>